<proteinExistence type="predicted"/>
<evidence type="ECO:0000313" key="2">
    <source>
        <dbReference type="EMBL" id="MFD1206682.1"/>
    </source>
</evidence>
<gene>
    <name evidence="2" type="ORF">ACFQ38_16415</name>
</gene>
<sequence>MNQLVIMQDQQAVTTTISVAENFGREHYDVIKSVERLKEDVGTFSEMFYESEEADSYGRPRKIYLMNRDGFTLLAMGFTGKKAMDFKLKYIHAFNQMEERLKQPNNTKLLLQTALKHEERLETVESDVKYLKDHMRINGAQEQRINMNARGKVMESLGGKDSKAYKDIGKKAFSQFWRDFKSYFEIPRYGELPKKRFEEALQFIEEWAPNTALRMEIKRLNTQQQLRLVE</sequence>
<dbReference type="Pfam" id="PF09669">
    <property type="entry name" value="Phage_pRha"/>
    <property type="match status" value="1"/>
</dbReference>
<keyword evidence="3" id="KW-1185">Reference proteome</keyword>
<organism evidence="2 3">
    <name type="scientific">Sporosarcina contaminans</name>
    <dbReference type="NCBI Taxonomy" id="633403"/>
    <lineage>
        <taxon>Bacteria</taxon>
        <taxon>Bacillati</taxon>
        <taxon>Bacillota</taxon>
        <taxon>Bacilli</taxon>
        <taxon>Bacillales</taxon>
        <taxon>Caryophanaceae</taxon>
        <taxon>Sporosarcina</taxon>
    </lineage>
</organism>
<accession>A0ABW3U522</accession>
<protein>
    <submittedName>
        <fullName evidence="2">ORF6C domain-containing protein</fullName>
    </submittedName>
</protein>
<evidence type="ECO:0000313" key="3">
    <source>
        <dbReference type="Proteomes" id="UP001597231"/>
    </source>
</evidence>
<dbReference type="InterPro" id="IPR014054">
    <property type="entry name" value="Phage_regulatory_Rha"/>
</dbReference>
<dbReference type="NCBIfam" id="TIGR02681">
    <property type="entry name" value="phage_pRha"/>
    <property type="match status" value="1"/>
</dbReference>
<dbReference type="Pfam" id="PF10552">
    <property type="entry name" value="ORF6C"/>
    <property type="match status" value="1"/>
</dbReference>
<dbReference type="EMBL" id="JBHTLT010000127">
    <property type="protein sequence ID" value="MFD1206682.1"/>
    <property type="molecule type" value="Genomic_DNA"/>
</dbReference>
<dbReference type="InterPro" id="IPR018878">
    <property type="entry name" value="ORF6C_dom"/>
</dbReference>
<dbReference type="RefSeq" id="WP_381482296.1">
    <property type="nucleotide sequence ID" value="NZ_JBHTLT010000127.1"/>
</dbReference>
<feature type="domain" description="ORF6C" evidence="1">
    <location>
        <begin position="107"/>
        <end position="217"/>
    </location>
</feature>
<name>A0ABW3U522_9BACL</name>
<dbReference type="Proteomes" id="UP001597231">
    <property type="component" value="Unassembled WGS sequence"/>
</dbReference>
<evidence type="ECO:0000259" key="1">
    <source>
        <dbReference type="Pfam" id="PF10552"/>
    </source>
</evidence>
<reference evidence="3" key="1">
    <citation type="journal article" date="2019" name="Int. J. Syst. Evol. Microbiol.">
        <title>The Global Catalogue of Microorganisms (GCM) 10K type strain sequencing project: providing services to taxonomists for standard genome sequencing and annotation.</title>
        <authorList>
            <consortium name="The Broad Institute Genomics Platform"/>
            <consortium name="The Broad Institute Genome Sequencing Center for Infectious Disease"/>
            <person name="Wu L."/>
            <person name="Ma J."/>
        </authorList>
    </citation>
    <scope>NUCLEOTIDE SEQUENCE [LARGE SCALE GENOMIC DNA]</scope>
    <source>
        <strain evidence="3">CCUG 53915</strain>
    </source>
</reference>
<comment type="caution">
    <text evidence="2">The sequence shown here is derived from an EMBL/GenBank/DDBJ whole genome shotgun (WGS) entry which is preliminary data.</text>
</comment>